<evidence type="ECO:0000313" key="2">
    <source>
        <dbReference type="EMBL" id="AKE61852.1"/>
    </source>
</evidence>
<feature type="chain" id="PRO_5002510317" description="Type 1 fimbrial protein" evidence="1">
    <location>
        <begin position="27"/>
        <end position="107"/>
    </location>
</feature>
<gene>
    <name evidence="2" type="ORF">F384_05180</name>
</gene>
<evidence type="ECO:0000313" key="3">
    <source>
        <dbReference type="Proteomes" id="UP000034085"/>
    </source>
</evidence>
<sequence length="107" mass="12079">MPLSVTRNKSVLLFSLLALYSVAVMADTGGQGGVIHFTGQIVEPPCEVSQMQQRLAMSCDNEGRMQTRYYSPQEMLKAPQHFRQIAAVDLHYLDEQKKLAVMSIDYR</sequence>
<evidence type="ECO:0000256" key="1">
    <source>
        <dbReference type="SAM" id="SignalP"/>
    </source>
</evidence>
<dbReference type="RefSeq" id="WP_046497767.1">
    <property type="nucleotide sequence ID" value="NZ_CP011132.1"/>
</dbReference>
<proteinExistence type="predicted"/>
<evidence type="ECO:0008006" key="4">
    <source>
        <dbReference type="Google" id="ProtNLM"/>
    </source>
</evidence>
<dbReference type="EMBL" id="CP011132">
    <property type="protein sequence ID" value="AKE61852.1"/>
    <property type="molecule type" value="Genomic_DNA"/>
</dbReference>
<dbReference type="KEGG" id="cama:F384_05180"/>
<keyword evidence="1" id="KW-0732">Signal</keyword>
<feature type="signal peptide" evidence="1">
    <location>
        <begin position="1"/>
        <end position="26"/>
    </location>
</feature>
<accession>A0A0F6U075</accession>
<organism evidence="2 3">
    <name type="scientific">Citrobacter amalonaticus Y19</name>
    <dbReference type="NCBI Taxonomy" id="1261127"/>
    <lineage>
        <taxon>Bacteria</taxon>
        <taxon>Pseudomonadati</taxon>
        <taxon>Pseudomonadota</taxon>
        <taxon>Gammaproteobacteria</taxon>
        <taxon>Enterobacterales</taxon>
        <taxon>Enterobacteriaceae</taxon>
        <taxon>Citrobacter</taxon>
    </lineage>
</organism>
<dbReference type="PATRIC" id="fig|1261127.3.peg.1056"/>
<name>A0A0F6U075_CITAM</name>
<dbReference type="HOGENOM" id="CLU_155233_3_1_6"/>
<dbReference type="Proteomes" id="UP000034085">
    <property type="component" value="Chromosome"/>
</dbReference>
<reference evidence="2 3" key="1">
    <citation type="journal article" date="2013" name="Appl. Microbiol. Biotechnol.">
        <title>Glycerol assimilation and production of 1,3-propanediol by Citrobacter amalonaticus Y19.</title>
        <authorList>
            <person name="Ainala S.K."/>
            <person name="Ashok S."/>
            <person name="Ko Y."/>
            <person name="Park S."/>
        </authorList>
    </citation>
    <scope>NUCLEOTIDE SEQUENCE [LARGE SCALE GENOMIC DNA]</scope>
    <source>
        <strain evidence="2 3">Y19</strain>
    </source>
</reference>
<dbReference type="OrthoDB" id="6046808at2"/>
<protein>
    <recommendedName>
        <fullName evidence="4">Type 1 fimbrial protein</fullName>
    </recommendedName>
</protein>
<dbReference type="AlphaFoldDB" id="A0A0F6U075"/>